<dbReference type="PANTHER" id="PTHR45138:SF9">
    <property type="entry name" value="DIGUANYLATE CYCLASE DGCM-RELATED"/>
    <property type="match status" value="1"/>
</dbReference>
<dbReference type="InterPro" id="IPR000160">
    <property type="entry name" value="GGDEF_dom"/>
</dbReference>
<evidence type="ECO:0000256" key="1">
    <source>
        <dbReference type="SAM" id="Coils"/>
    </source>
</evidence>
<dbReference type="SUPFAM" id="SSF55073">
    <property type="entry name" value="Nucleotide cyclase"/>
    <property type="match status" value="1"/>
</dbReference>
<dbReference type="OrthoDB" id="9759607at2"/>
<proteinExistence type="predicted"/>
<reference evidence="3 4" key="1">
    <citation type="submission" date="2019-03" db="EMBL/GenBank/DDBJ databases">
        <title>Complete genome sequence of Paenisporosarcina antarctica CGMCC 1.6503T.</title>
        <authorList>
            <person name="Rong J.-C."/>
            <person name="Chi N.-Y."/>
            <person name="Zhang Q.-F."/>
        </authorList>
    </citation>
    <scope>NUCLEOTIDE SEQUENCE [LARGE SCALE GENOMIC DNA]</scope>
    <source>
        <strain evidence="3 4">CGMCC 1.6503</strain>
    </source>
</reference>
<dbReference type="Proteomes" id="UP000294292">
    <property type="component" value="Chromosome"/>
</dbReference>
<dbReference type="PANTHER" id="PTHR45138">
    <property type="entry name" value="REGULATORY COMPONENTS OF SENSORY TRANSDUCTION SYSTEM"/>
    <property type="match status" value="1"/>
</dbReference>
<dbReference type="Pfam" id="PF00990">
    <property type="entry name" value="GGDEF"/>
    <property type="match status" value="1"/>
</dbReference>
<feature type="domain" description="GGDEF" evidence="2">
    <location>
        <begin position="187"/>
        <end position="313"/>
    </location>
</feature>
<feature type="coiled-coil region" evidence="1">
    <location>
        <begin position="104"/>
        <end position="159"/>
    </location>
</feature>
<dbReference type="GO" id="GO:0005886">
    <property type="term" value="C:plasma membrane"/>
    <property type="evidence" value="ECO:0007669"/>
    <property type="project" value="TreeGrafter"/>
</dbReference>
<dbReference type="GO" id="GO:1902201">
    <property type="term" value="P:negative regulation of bacterial-type flagellum-dependent cell motility"/>
    <property type="evidence" value="ECO:0007669"/>
    <property type="project" value="TreeGrafter"/>
</dbReference>
<evidence type="ECO:0000313" key="3">
    <source>
        <dbReference type="EMBL" id="QBP42448.1"/>
    </source>
</evidence>
<dbReference type="CDD" id="cd01949">
    <property type="entry name" value="GGDEF"/>
    <property type="match status" value="1"/>
</dbReference>
<evidence type="ECO:0000259" key="2">
    <source>
        <dbReference type="PROSITE" id="PS50887"/>
    </source>
</evidence>
<accession>A0A4P7A1G3</accession>
<dbReference type="AlphaFoldDB" id="A0A4P7A1G3"/>
<evidence type="ECO:0000313" key="4">
    <source>
        <dbReference type="Proteomes" id="UP000294292"/>
    </source>
</evidence>
<dbReference type="SMART" id="SM00267">
    <property type="entry name" value="GGDEF"/>
    <property type="match status" value="1"/>
</dbReference>
<keyword evidence="4" id="KW-1185">Reference proteome</keyword>
<name>A0A4P7A1G3_9BACL</name>
<sequence>MEEQLNLAPFGYLVMDTRLRILDTNQTLQDWINLQDTPSHMHDLLTIASRIYFQTYFPPSIKMHGKVNEMYLTLKAGNEKIPILMNAVVRNQQYECVFVQMKERDEYENELLLAKRSAEKIRQDTEDAFKKLQGLMESVEGKQQELLEMNTQLQELVTTDPLTGLKNRRFLNTKLLEYVEIAKIEQSPFSLLLIDVDYFKRVNDTYGHPTGDAVLQELSWKLQSEARDSDIVARMGGEEFIIILPYTNKKEAQVIAERIRLNIDHGNWENTRITVSIGVTTYEINDNANNLISRADEALYQSKKDGRNRVSIC</sequence>
<organism evidence="3 4">
    <name type="scientific">Paenisporosarcina antarctica</name>
    <dbReference type="NCBI Taxonomy" id="417367"/>
    <lineage>
        <taxon>Bacteria</taxon>
        <taxon>Bacillati</taxon>
        <taxon>Bacillota</taxon>
        <taxon>Bacilli</taxon>
        <taxon>Bacillales</taxon>
        <taxon>Caryophanaceae</taxon>
        <taxon>Paenisporosarcina</taxon>
    </lineage>
</organism>
<dbReference type="NCBIfam" id="TIGR00254">
    <property type="entry name" value="GGDEF"/>
    <property type="match status" value="1"/>
</dbReference>
<dbReference type="KEGG" id="panc:E2636_15395"/>
<dbReference type="InterPro" id="IPR029787">
    <property type="entry name" value="Nucleotide_cyclase"/>
</dbReference>
<dbReference type="GO" id="GO:0052621">
    <property type="term" value="F:diguanylate cyclase activity"/>
    <property type="evidence" value="ECO:0007669"/>
    <property type="project" value="TreeGrafter"/>
</dbReference>
<gene>
    <name evidence="3" type="ORF">E2636_15395</name>
</gene>
<dbReference type="GO" id="GO:0043709">
    <property type="term" value="P:cell adhesion involved in single-species biofilm formation"/>
    <property type="evidence" value="ECO:0007669"/>
    <property type="project" value="TreeGrafter"/>
</dbReference>
<dbReference type="EMBL" id="CP038015">
    <property type="protein sequence ID" value="QBP42448.1"/>
    <property type="molecule type" value="Genomic_DNA"/>
</dbReference>
<dbReference type="Gene3D" id="3.30.70.270">
    <property type="match status" value="1"/>
</dbReference>
<dbReference type="RefSeq" id="WP_134210997.1">
    <property type="nucleotide sequence ID" value="NZ_CP038015.1"/>
</dbReference>
<dbReference type="InterPro" id="IPR043128">
    <property type="entry name" value="Rev_trsase/Diguanyl_cyclase"/>
</dbReference>
<protein>
    <submittedName>
        <fullName evidence="3">GGDEF domain-containing protein</fullName>
    </submittedName>
</protein>
<dbReference type="FunFam" id="3.30.70.270:FF:000001">
    <property type="entry name" value="Diguanylate cyclase domain protein"/>
    <property type="match status" value="1"/>
</dbReference>
<dbReference type="InterPro" id="IPR050469">
    <property type="entry name" value="Diguanylate_Cyclase"/>
</dbReference>
<dbReference type="PROSITE" id="PS50887">
    <property type="entry name" value="GGDEF"/>
    <property type="match status" value="1"/>
</dbReference>
<keyword evidence="1" id="KW-0175">Coiled coil</keyword>